<name>A0A2S7AGF2_9XANT</name>
<gene>
    <name evidence="1" type="ORF">XarjCFBP7645_01140</name>
</gene>
<dbReference type="AlphaFoldDB" id="A0A2S7AGF2"/>
<organism evidence="1 2">
    <name type="scientific">Xanthomonas arboricola</name>
    <dbReference type="NCBI Taxonomy" id="56448"/>
    <lineage>
        <taxon>Bacteria</taxon>
        <taxon>Pseudomonadati</taxon>
        <taxon>Pseudomonadota</taxon>
        <taxon>Gammaproteobacteria</taxon>
        <taxon>Lysobacterales</taxon>
        <taxon>Lysobacteraceae</taxon>
        <taxon>Xanthomonas</taxon>
    </lineage>
</organism>
<protein>
    <submittedName>
        <fullName evidence="1">Uncharacterized protein</fullName>
    </submittedName>
</protein>
<accession>A0A2S7AGF2</accession>
<evidence type="ECO:0000313" key="1">
    <source>
        <dbReference type="EMBL" id="PPU08975.1"/>
    </source>
</evidence>
<dbReference type="Proteomes" id="UP000239204">
    <property type="component" value="Unassembled WGS sequence"/>
</dbReference>
<comment type="caution">
    <text evidence="1">The sequence shown here is derived from an EMBL/GenBank/DDBJ whole genome shotgun (WGS) entry which is preliminary data.</text>
</comment>
<dbReference type="Pfam" id="PF07007">
    <property type="entry name" value="LprI"/>
    <property type="match status" value="1"/>
</dbReference>
<dbReference type="InterPro" id="IPR009739">
    <property type="entry name" value="LprI-like_N"/>
</dbReference>
<dbReference type="RefSeq" id="WP_104535923.1">
    <property type="nucleotide sequence ID" value="NZ_MIGS01000009.1"/>
</dbReference>
<proteinExistence type="predicted"/>
<evidence type="ECO:0000313" key="2">
    <source>
        <dbReference type="Proteomes" id="UP000239204"/>
    </source>
</evidence>
<reference evidence="1 2" key="1">
    <citation type="submission" date="2016-08" db="EMBL/GenBank/DDBJ databases">
        <title>Evolution of the type three secretion system and type three effector repertoires in Xanthomonas.</title>
        <authorList>
            <person name="Merda D."/>
            <person name="Briand M."/>
            <person name="Bosis E."/>
            <person name="Rousseau C."/>
            <person name="Portier P."/>
            <person name="Jacques M.-A."/>
            <person name="Fischer-Le Saux M."/>
        </authorList>
    </citation>
    <scope>NUCLEOTIDE SEQUENCE [LARGE SCALE GENOMIC DNA]</scope>
    <source>
        <strain evidence="1 2">CFBP 7645</strain>
    </source>
</reference>
<sequence>MIRPLLLLLASALPTLALAAAPAPAPSCYDAPSQGALNQCAANEFKDADARLNRTWKAIQAKYADSPLFLAKLKLAQQRWLAFRDAELEARMPLTAHADPTAEYGSVYPMCVGQIEAELTLQRVKQLQAWLDGVEEGEMCAGSIKNSAEVK</sequence>
<dbReference type="EMBL" id="MIGY01000001">
    <property type="protein sequence ID" value="PPU08975.1"/>
    <property type="molecule type" value="Genomic_DNA"/>
</dbReference>
<dbReference type="Gene3D" id="1.20.1270.180">
    <property type="match status" value="1"/>
</dbReference>